<reference evidence="2" key="1">
    <citation type="journal article" date="2014" name="Front. Microbiol.">
        <title>High frequency of phylogenetically diverse reductive dehalogenase-homologous genes in deep subseafloor sedimentary metagenomes.</title>
        <authorList>
            <person name="Kawai M."/>
            <person name="Futagami T."/>
            <person name="Toyoda A."/>
            <person name="Takaki Y."/>
            <person name="Nishi S."/>
            <person name="Hori S."/>
            <person name="Arai W."/>
            <person name="Tsubouchi T."/>
            <person name="Morono Y."/>
            <person name="Uchiyama I."/>
            <person name="Ito T."/>
            <person name="Fujiyama A."/>
            <person name="Inagaki F."/>
            <person name="Takami H."/>
        </authorList>
    </citation>
    <scope>NUCLEOTIDE SEQUENCE</scope>
    <source>
        <strain evidence="2">Expedition CK06-06</strain>
    </source>
</reference>
<sequence>YRVAYSFVATIVIGFLALFLIGKNPFSLIANIWGVLLHPFYLKRIGLTVAENAQPYLNDWVAQIGKLFFWLFYAGSVLIGVELTKGMKNIRSKL</sequence>
<evidence type="ECO:0000256" key="1">
    <source>
        <dbReference type="SAM" id="Phobius"/>
    </source>
</evidence>
<dbReference type="EMBL" id="BARU01032274">
    <property type="protein sequence ID" value="GAH69171.1"/>
    <property type="molecule type" value="Genomic_DNA"/>
</dbReference>
<feature type="transmembrane region" description="Helical" evidence="1">
    <location>
        <begin position="67"/>
        <end position="84"/>
    </location>
</feature>
<gene>
    <name evidence="2" type="ORF">S03H2_50917</name>
</gene>
<protein>
    <submittedName>
        <fullName evidence="2">Uncharacterized protein</fullName>
    </submittedName>
</protein>
<organism evidence="2">
    <name type="scientific">marine sediment metagenome</name>
    <dbReference type="NCBI Taxonomy" id="412755"/>
    <lineage>
        <taxon>unclassified sequences</taxon>
        <taxon>metagenomes</taxon>
        <taxon>ecological metagenomes</taxon>
    </lineage>
</organism>
<proteinExistence type="predicted"/>
<dbReference type="AlphaFoldDB" id="X1HG49"/>
<keyword evidence="1" id="KW-0812">Transmembrane</keyword>
<feature type="transmembrane region" description="Helical" evidence="1">
    <location>
        <begin position="6"/>
        <end position="21"/>
    </location>
</feature>
<keyword evidence="1" id="KW-1133">Transmembrane helix</keyword>
<keyword evidence="1" id="KW-0472">Membrane</keyword>
<feature type="non-terminal residue" evidence="2">
    <location>
        <position position="1"/>
    </location>
</feature>
<accession>X1HG49</accession>
<evidence type="ECO:0000313" key="2">
    <source>
        <dbReference type="EMBL" id="GAH69171.1"/>
    </source>
</evidence>
<name>X1HG49_9ZZZZ</name>
<comment type="caution">
    <text evidence="2">The sequence shown here is derived from an EMBL/GenBank/DDBJ whole genome shotgun (WGS) entry which is preliminary data.</text>
</comment>